<protein>
    <submittedName>
        <fullName evidence="3">Lipoprotein 17-related variable surface protein</fullName>
    </submittedName>
</protein>
<evidence type="ECO:0000313" key="3">
    <source>
        <dbReference type="EMBL" id="UVD81857.1"/>
    </source>
</evidence>
<name>A0ABY5R9K5_9MOLU</name>
<feature type="compositionally biased region" description="Polar residues" evidence="1">
    <location>
        <begin position="48"/>
        <end position="71"/>
    </location>
</feature>
<evidence type="ECO:0000256" key="1">
    <source>
        <dbReference type="SAM" id="MobiDB-lite"/>
    </source>
</evidence>
<evidence type="ECO:0000313" key="4">
    <source>
        <dbReference type="Proteomes" id="UP001059252"/>
    </source>
</evidence>
<dbReference type="PROSITE" id="PS51257">
    <property type="entry name" value="PROKAR_LIPOPROTEIN"/>
    <property type="match status" value="1"/>
</dbReference>
<reference evidence="3" key="1">
    <citation type="submission" date="2022-08" db="EMBL/GenBank/DDBJ databases">
        <title>Complete genome of Mycoplasma iguanae type strain 2327.</title>
        <authorList>
            <person name="Spergser J."/>
        </authorList>
    </citation>
    <scope>NUCLEOTIDE SEQUENCE</scope>
    <source>
        <strain evidence="3">2327</strain>
    </source>
</reference>
<keyword evidence="4" id="KW-1185">Reference proteome</keyword>
<proteinExistence type="predicted"/>
<feature type="signal peptide" evidence="2">
    <location>
        <begin position="1"/>
        <end position="26"/>
    </location>
</feature>
<organism evidence="3 4">
    <name type="scientific">Mycoplasma iguanae</name>
    <dbReference type="NCBI Taxonomy" id="292461"/>
    <lineage>
        <taxon>Bacteria</taxon>
        <taxon>Bacillati</taxon>
        <taxon>Mycoplasmatota</taxon>
        <taxon>Mollicutes</taxon>
        <taxon>Mycoplasmataceae</taxon>
        <taxon>Mycoplasma</taxon>
    </lineage>
</organism>
<keyword evidence="3" id="KW-0449">Lipoprotein</keyword>
<accession>A0ABY5R9K5</accession>
<sequence>MKINKKNLQYLAVLSTFIPFVAMSCAAAKTNTTTENSKENEKQPAAVSPTQPVTTNPENKPNATDNQNTNQKPEDSKPQPAPVKPANPDKESEIVAEKALDNLFTNFTISLKDNLFASEYLSSNLSNHLNKNKFNITTHSKVSHDNVTLTAKDLDTNAGTMTVVATISQNGKNQSKEYKLTTSKKLGFFNVVNGVSNFNSYTEYKLYNNLDVTLENPNTKGKNIDQLVNDFNSSSISNEQKIEKLKEITFIAYKFSNSPAWQKIVTPTLKIKSAEKKDESKELVINVVLAVNFTNIKDSKIETQTFESKASSGELQNSLKIPLEQENSVLKAFNEIKLKNNSFTNITNIYPSWYQKVFNQEVNEQNNLLFQFSNEYPEITTNYYGQNFHGNFYFKQLTQESSSYFANQWFDIPNELANGNKYYFKISNVYDANDAAGTMKVILEMYKINEADSYDWQNNSIAFKTFDISGVNKWQASDINKFSVKIRSNKVLNSWTTLFSFNNKKITGIWNTANKLDLSFNANGFNLNAEPWKFFDLYFDNKILNLKNPNNWPYPIDWEFKTISISEIYVQNKRLYITLKYSITVNGQKVEKTETLDAGMHIEGENNRYYVN</sequence>
<feature type="region of interest" description="Disordered" evidence="1">
    <location>
        <begin position="32"/>
        <end position="91"/>
    </location>
</feature>
<dbReference type="RefSeq" id="WP_258211031.1">
    <property type="nucleotide sequence ID" value="NZ_CP102734.1"/>
</dbReference>
<gene>
    <name evidence="3" type="ORF">NV226_00930</name>
</gene>
<dbReference type="EMBL" id="CP102734">
    <property type="protein sequence ID" value="UVD81857.1"/>
    <property type="molecule type" value="Genomic_DNA"/>
</dbReference>
<feature type="chain" id="PRO_5045661468" evidence="2">
    <location>
        <begin position="27"/>
        <end position="612"/>
    </location>
</feature>
<keyword evidence="2" id="KW-0732">Signal</keyword>
<dbReference type="Proteomes" id="UP001059252">
    <property type="component" value="Chromosome"/>
</dbReference>
<evidence type="ECO:0000256" key="2">
    <source>
        <dbReference type="SAM" id="SignalP"/>
    </source>
</evidence>